<dbReference type="OrthoDB" id="2430632at2759"/>
<dbReference type="AlphaFoldDB" id="A0A397SHI1"/>
<proteinExistence type="predicted"/>
<dbReference type="STRING" id="658196.A0A397SHI1"/>
<name>A0A397SHI1_9GLOM</name>
<organism evidence="1 2">
    <name type="scientific">Glomus cerebriforme</name>
    <dbReference type="NCBI Taxonomy" id="658196"/>
    <lineage>
        <taxon>Eukaryota</taxon>
        <taxon>Fungi</taxon>
        <taxon>Fungi incertae sedis</taxon>
        <taxon>Mucoromycota</taxon>
        <taxon>Glomeromycotina</taxon>
        <taxon>Glomeromycetes</taxon>
        <taxon>Glomerales</taxon>
        <taxon>Glomeraceae</taxon>
        <taxon>Glomus</taxon>
    </lineage>
</organism>
<dbReference type="EMBL" id="QKYT01000726">
    <property type="protein sequence ID" value="RIA81934.1"/>
    <property type="molecule type" value="Genomic_DNA"/>
</dbReference>
<accession>A0A397SHI1</accession>
<reference evidence="1 2" key="1">
    <citation type="submission" date="2018-06" db="EMBL/GenBank/DDBJ databases">
        <title>Comparative genomics reveals the genomic features of Rhizophagus irregularis, R. cerebriforme, R. diaphanum and Gigaspora rosea, and their symbiotic lifestyle signature.</title>
        <authorList>
            <person name="Morin E."/>
            <person name="San Clemente H."/>
            <person name="Chen E.C.H."/>
            <person name="De La Providencia I."/>
            <person name="Hainaut M."/>
            <person name="Kuo A."/>
            <person name="Kohler A."/>
            <person name="Murat C."/>
            <person name="Tang N."/>
            <person name="Roy S."/>
            <person name="Loubradou J."/>
            <person name="Henrissat B."/>
            <person name="Grigoriev I.V."/>
            <person name="Corradi N."/>
            <person name="Roux C."/>
            <person name="Martin F.M."/>
        </authorList>
    </citation>
    <scope>NUCLEOTIDE SEQUENCE [LARGE SCALE GENOMIC DNA]</scope>
    <source>
        <strain evidence="1 2">DAOM 227022</strain>
    </source>
</reference>
<comment type="caution">
    <text evidence="1">The sequence shown here is derived from an EMBL/GenBank/DDBJ whole genome shotgun (WGS) entry which is preliminary data.</text>
</comment>
<dbReference type="Proteomes" id="UP000265703">
    <property type="component" value="Unassembled WGS sequence"/>
</dbReference>
<evidence type="ECO:0000313" key="1">
    <source>
        <dbReference type="EMBL" id="RIA81934.1"/>
    </source>
</evidence>
<gene>
    <name evidence="1" type="ORF">C1645_700482</name>
</gene>
<evidence type="ECO:0000313" key="2">
    <source>
        <dbReference type="Proteomes" id="UP000265703"/>
    </source>
</evidence>
<protein>
    <submittedName>
        <fullName evidence="1">Uncharacterized protein</fullName>
    </submittedName>
</protein>
<sequence length="77" mass="9138">MRDIINVDKQDDGAAYRFFSSAVLNQCQEDGIIKSDKLDLFLYLFVISKLFDAYLNRSIFHKTRIIMVMRAYFFLIM</sequence>
<keyword evidence="2" id="KW-1185">Reference proteome</keyword>